<evidence type="ECO:0000256" key="1">
    <source>
        <dbReference type="ARBA" id="ARBA00000677"/>
    </source>
</evidence>
<comment type="caution">
    <text evidence="10">The sequence shown here is derived from an EMBL/GenBank/DDBJ whole genome shotgun (WGS) entry which is preliminary data.</text>
</comment>
<dbReference type="PANTHER" id="PTHR43390">
    <property type="entry name" value="SIGNAL PEPTIDASE I"/>
    <property type="match status" value="1"/>
</dbReference>
<reference evidence="11" key="1">
    <citation type="journal article" date="2019" name="Int. J. Syst. Evol. Microbiol.">
        <title>The Global Catalogue of Microorganisms (GCM) 10K type strain sequencing project: providing services to taxonomists for standard genome sequencing and annotation.</title>
        <authorList>
            <consortium name="The Broad Institute Genomics Platform"/>
            <consortium name="The Broad Institute Genome Sequencing Center for Infectious Disease"/>
            <person name="Wu L."/>
            <person name="Ma J."/>
        </authorList>
    </citation>
    <scope>NUCLEOTIDE SEQUENCE [LARGE SCALE GENOMIC DNA]</scope>
    <source>
        <strain evidence="11">CCUG 63287</strain>
    </source>
</reference>
<keyword evidence="7" id="KW-0812">Transmembrane</keyword>
<keyword evidence="5 7" id="KW-0645">Protease</keyword>
<dbReference type="NCBIfam" id="TIGR02227">
    <property type="entry name" value="sigpep_I_bact"/>
    <property type="match status" value="1"/>
</dbReference>
<evidence type="ECO:0000256" key="4">
    <source>
        <dbReference type="ARBA" id="ARBA00013208"/>
    </source>
</evidence>
<gene>
    <name evidence="10" type="primary">lepB</name>
    <name evidence="10" type="ORF">ACFO26_08620</name>
</gene>
<dbReference type="GO" id="GO:0009003">
    <property type="term" value="F:signal peptidase activity"/>
    <property type="evidence" value="ECO:0007669"/>
    <property type="project" value="UniProtKB-EC"/>
</dbReference>
<dbReference type="Pfam" id="PF10502">
    <property type="entry name" value="Peptidase_S26"/>
    <property type="match status" value="1"/>
</dbReference>
<dbReference type="InterPro" id="IPR000223">
    <property type="entry name" value="Pept_S26A_signal_pept_1"/>
</dbReference>
<comment type="similarity">
    <text evidence="3 8">Belongs to the peptidase S26 family.</text>
</comment>
<comment type="catalytic activity">
    <reaction evidence="1 7">
        <text>Cleavage of hydrophobic, N-terminal signal or leader sequences from secreted and periplasmic proteins.</text>
        <dbReference type="EC" id="3.4.21.89"/>
    </reaction>
</comment>
<organism evidence="10 11">
    <name type="scientific">Lactococcus nasutitermitis</name>
    <dbReference type="NCBI Taxonomy" id="1652957"/>
    <lineage>
        <taxon>Bacteria</taxon>
        <taxon>Bacillati</taxon>
        <taxon>Bacillota</taxon>
        <taxon>Bacilli</taxon>
        <taxon>Lactobacillales</taxon>
        <taxon>Streptococcaceae</taxon>
        <taxon>Lactococcus</taxon>
    </lineage>
</organism>
<keyword evidence="11" id="KW-1185">Reference proteome</keyword>
<dbReference type="SUPFAM" id="SSF51306">
    <property type="entry name" value="LexA/Signal peptidase"/>
    <property type="match status" value="1"/>
</dbReference>
<dbReference type="Proteomes" id="UP001595987">
    <property type="component" value="Unassembled WGS sequence"/>
</dbReference>
<dbReference type="Gene3D" id="2.10.109.10">
    <property type="entry name" value="Umud Fragment, subunit A"/>
    <property type="match status" value="1"/>
</dbReference>
<dbReference type="PRINTS" id="PR00727">
    <property type="entry name" value="LEADERPTASE"/>
</dbReference>
<dbReference type="EC" id="3.4.21.89" evidence="4 7"/>
<keyword evidence="6 7" id="KW-0378">Hydrolase</keyword>
<dbReference type="InterPro" id="IPR019533">
    <property type="entry name" value="Peptidase_S26"/>
</dbReference>
<proteinExistence type="inferred from homology"/>
<evidence type="ECO:0000313" key="11">
    <source>
        <dbReference type="Proteomes" id="UP001595987"/>
    </source>
</evidence>
<feature type="transmembrane region" description="Helical" evidence="7">
    <location>
        <begin position="7"/>
        <end position="29"/>
    </location>
</feature>
<evidence type="ECO:0000256" key="5">
    <source>
        <dbReference type="ARBA" id="ARBA00022670"/>
    </source>
</evidence>
<dbReference type="RefSeq" id="WP_213536702.1">
    <property type="nucleotide sequence ID" value="NZ_BOVQ01000009.1"/>
</dbReference>
<name>A0ABV9JHK9_9LACT</name>
<evidence type="ECO:0000256" key="8">
    <source>
        <dbReference type="RuleBase" id="RU362042"/>
    </source>
</evidence>
<accession>A0ABV9JHK9</accession>
<dbReference type="PROSITE" id="PS00501">
    <property type="entry name" value="SPASE_I_1"/>
    <property type="match status" value="1"/>
</dbReference>
<sequence>MKNFLKEWGIFIAIIAIAVLSRIFIWSLVVVDGHSMDPTLADRQRLVLVKTAKINRFDIVVAKETSDGQNKDIVKRVIGMPGDKITFDHDKLTIDGKVYNEPYLKDFKKQLADGQLEKTYAAYPLTKDLASADRSYFVQLAQQAKAFTVSNSSSPVFSVTVPKGQYFLMGDNRIVSRDSRAVGTFSRKDIVGEAKLRIWPLNKISLLK</sequence>
<dbReference type="CDD" id="cd06530">
    <property type="entry name" value="S26_SPase_I"/>
    <property type="match status" value="1"/>
</dbReference>
<evidence type="ECO:0000256" key="2">
    <source>
        <dbReference type="ARBA" id="ARBA00004401"/>
    </source>
</evidence>
<evidence type="ECO:0000256" key="3">
    <source>
        <dbReference type="ARBA" id="ARBA00009370"/>
    </source>
</evidence>
<dbReference type="InterPro" id="IPR036286">
    <property type="entry name" value="LexA/Signal_pep-like_sf"/>
</dbReference>
<evidence type="ECO:0000259" key="9">
    <source>
        <dbReference type="Pfam" id="PF10502"/>
    </source>
</evidence>
<protein>
    <recommendedName>
        <fullName evidence="4 7">Signal peptidase I</fullName>
        <ecNumber evidence="4 7">3.4.21.89</ecNumber>
    </recommendedName>
</protein>
<keyword evidence="7" id="KW-1133">Transmembrane helix</keyword>
<keyword evidence="7" id="KW-0472">Membrane</keyword>
<evidence type="ECO:0000256" key="6">
    <source>
        <dbReference type="ARBA" id="ARBA00022801"/>
    </source>
</evidence>
<feature type="domain" description="Peptidase S26" evidence="9">
    <location>
        <begin position="7"/>
        <end position="199"/>
    </location>
</feature>
<dbReference type="PROSITE" id="PS00760">
    <property type="entry name" value="SPASE_I_2"/>
    <property type="match status" value="1"/>
</dbReference>
<dbReference type="InterPro" id="IPR019757">
    <property type="entry name" value="Pept_S26A_signal_pept_1_Lys-AS"/>
</dbReference>
<comment type="subcellular location">
    <subcellularLocation>
        <location evidence="2">Cell membrane</location>
        <topology evidence="2">Single-pass type II membrane protein</topology>
    </subcellularLocation>
    <subcellularLocation>
        <location evidence="8">Membrane</location>
        <topology evidence="8">Single-pass type II membrane protein</topology>
    </subcellularLocation>
</comment>
<evidence type="ECO:0000313" key="10">
    <source>
        <dbReference type="EMBL" id="MFC4652970.1"/>
    </source>
</evidence>
<dbReference type="EMBL" id="JBHSGD010000007">
    <property type="protein sequence ID" value="MFC4652970.1"/>
    <property type="molecule type" value="Genomic_DNA"/>
</dbReference>
<dbReference type="InterPro" id="IPR019756">
    <property type="entry name" value="Pept_S26A_signal_pept_1_Ser-AS"/>
</dbReference>
<evidence type="ECO:0000256" key="7">
    <source>
        <dbReference type="RuleBase" id="RU003993"/>
    </source>
</evidence>
<dbReference type="PANTHER" id="PTHR43390:SF1">
    <property type="entry name" value="CHLOROPLAST PROCESSING PEPTIDASE"/>
    <property type="match status" value="1"/>
</dbReference>